<name>A0A0F9LN11_9ZZZZ</name>
<sequence length="307" mass="35573">MPSAIIFYEIDKSFGPNILAEYYLKDGDKIPPTVLKDFAEKHIKKELEDVTIRKDSKRYYSSIIKAESIEKENLYLSFILQEGEVLLSLKSIFNSIEEKIIMEFTTDKKKMTESLKKALNSILSSIQKLQEPKIIKEILNERTKKMLDDGLLQEARELIDLGEEVPEKLAEEVNLAEELLNEGLYRKAKKGFLKASELATLIQEEEIASFLESKGSQVGMFPELLKERENLNKELEKISNKLEDNDLYLYNFLIEPIDRLIEISNNFEEEELIDDLSKLKNTAQRATRVAKELYGLEQKIKEQLKNL</sequence>
<evidence type="ECO:0000313" key="1">
    <source>
        <dbReference type="EMBL" id="KKM44449.1"/>
    </source>
</evidence>
<dbReference type="AlphaFoldDB" id="A0A0F9LN11"/>
<protein>
    <submittedName>
        <fullName evidence="1">Uncharacterized protein</fullName>
    </submittedName>
</protein>
<proteinExistence type="predicted"/>
<comment type="caution">
    <text evidence="1">The sequence shown here is derived from an EMBL/GenBank/DDBJ whole genome shotgun (WGS) entry which is preliminary data.</text>
</comment>
<dbReference type="EMBL" id="LAZR01012071">
    <property type="protein sequence ID" value="KKM44449.1"/>
    <property type="molecule type" value="Genomic_DNA"/>
</dbReference>
<accession>A0A0F9LN11</accession>
<gene>
    <name evidence="1" type="ORF">LCGC14_1561620</name>
</gene>
<reference evidence="1" key="1">
    <citation type="journal article" date="2015" name="Nature">
        <title>Complex archaea that bridge the gap between prokaryotes and eukaryotes.</title>
        <authorList>
            <person name="Spang A."/>
            <person name="Saw J.H."/>
            <person name="Jorgensen S.L."/>
            <person name="Zaremba-Niedzwiedzka K."/>
            <person name="Martijn J."/>
            <person name="Lind A.E."/>
            <person name="van Eijk R."/>
            <person name="Schleper C."/>
            <person name="Guy L."/>
            <person name="Ettema T.J."/>
        </authorList>
    </citation>
    <scope>NUCLEOTIDE SEQUENCE</scope>
</reference>
<organism evidence="1">
    <name type="scientific">marine sediment metagenome</name>
    <dbReference type="NCBI Taxonomy" id="412755"/>
    <lineage>
        <taxon>unclassified sequences</taxon>
        <taxon>metagenomes</taxon>
        <taxon>ecological metagenomes</taxon>
    </lineage>
</organism>